<organism evidence="2 3">
    <name type="scientific">Rhizopus microsporus</name>
    <dbReference type="NCBI Taxonomy" id="58291"/>
    <lineage>
        <taxon>Eukaryota</taxon>
        <taxon>Fungi</taxon>
        <taxon>Fungi incertae sedis</taxon>
        <taxon>Mucoromycota</taxon>
        <taxon>Mucoromycotina</taxon>
        <taxon>Mucoromycetes</taxon>
        <taxon>Mucorales</taxon>
        <taxon>Mucorineae</taxon>
        <taxon>Rhizopodaceae</taxon>
        <taxon>Rhizopus</taxon>
    </lineage>
</organism>
<proteinExistence type="predicted"/>
<keyword evidence="1" id="KW-0472">Membrane</keyword>
<accession>A0A1X0RU10</accession>
<evidence type="ECO:0000313" key="2">
    <source>
        <dbReference type="EMBL" id="ORE15542.1"/>
    </source>
</evidence>
<protein>
    <submittedName>
        <fullName evidence="2">Uncharacterized protein</fullName>
    </submittedName>
</protein>
<dbReference type="EMBL" id="KV921419">
    <property type="protein sequence ID" value="ORE15542.1"/>
    <property type="molecule type" value="Genomic_DNA"/>
</dbReference>
<evidence type="ECO:0000256" key="1">
    <source>
        <dbReference type="SAM" id="Phobius"/>
    </source>
</evidence>
<keyword evidence="1" id="KW-1133">Transmembrane helix</keyword>
<dbReference type="Proteomes" id="UP000242381">
    <property type="component" value="Unassembled WGS sequence"/>
</dbReference>
<feature type="transmembrane region" description="Helical" evidence="1">
    <location>
        <begin position="38"/>
        <end position="64"/>
    </location>
</feature>
<reference evidence="2 3" key="1">
    <citation type="journal article" date="2016" name="Proc. Natl. Acad. Sci. U.S.A.">
        <title>Lipid metabolic changes in an early divergent fungus govern the establishment of a mutualistic symbiosis with endobacteria.</title>
        <authorList>
            <person name="Lastovetsky O.A."/>
            <person name="Gaspar M.L."/>
            <person name="Mondo S.J."/>
            <person name="LaButti K.M."/>
            <person name="Sandor L."/>
            <person name="Grigoriev I.V."/>
            <person name="Henry S.A."/>
            <person name="Pawlowska T.E."/>
        </authorList>
    </citation>
    <scope>NUCLEOTIDE SEQUENCE [LARGE SCALE GENOMIC DNA]</scope>
    <source>
        <strain evidence="2 3">ATCC 11559</strain>
    </source>
</reference>
<gene>
    <name evidence="2" type="ORF">BCV71DRAFT_185124</name>
</gene>
<sequence>MMNNLVNSHVSAPVVRGILVEVGKNCSTYKMDLVTPSIYRIVMIASFPLCTMTSELCLIPSVHINYSFYKKIK</sequence>
<keyword evidence="1" id="KW-0812">Transmembrane</keyword>
<name>A0A1X0RU10_RHIZD</name>
<evidence type="ECO:0000313" key="3">
    <source>
        <dbReference type="Proteomes" id="UP000242381"/>
    </source>
</evidence>
<dbReference type="AlphaFoldDB" id="A0A1X0RU10"/>